<feature type="domain" description="ABC transporter" evidence="4">
    <location>
        <begin position="17"/>
        <end position="240"/>
    </location>
</feature>
<reference evidence="6" key="1">
    <citation type="journal article" date="2019" name="Int. J. Syst. Evol. Microbiol.">
        <title>The Global Catalogue of Microorganisms (GCM) 10K type strain sequencing project: providing services to taxonomists for standard genome sequencing and annotation.</title>
        <authorList>
            <consortium name="The Broad Institute Genomics Platform"/>
            <consortium name="The Broad Institute Genome Sequencing Center for Infectious Disease"/>
            <person name="Wu L."/>
            <person name="Ma J."/>
        </authorList>
    </citation>
    <scope>NUCLEOTIDE SEQUENCE [LARGE SCALE GENOMIC DNA]</scope>
    <source>
        <strain evidence="6">JCM 17983</strain>
    </source>
</reference>
<sequence>MTAGTGTAPLEQVPHVLDVRKLSKVYGSGETAVHALRDVDLTVRRGEYVAVIGQSGSGKSTLLNMLGCLDAPTSGRYLLEGLDVADLDERQQAVLRNRQIGFIFQAFNLIPRTSALANVELPLVYAGVGRRVRRERAQAALSLVGLQGREDQRPNQLSGGQQQRVAVARALVTTPALLLADEPTGNLDSASTRDVLGLFDRLHAAGRTIVLITHDDEVAERAERVVVVSDGRLTEARARR</sequence>
<evidence type="ECO:0000256" key="3">
    <source>
        <dbReference type="ARBA" id="ARBA00022840"/>
    </source>
</evidence>
<keyword evidence="3 5" id="KW-0067">ATP-binding</keyword>
<dbReference type="RefSeq" id="WP_274233818.1">
    <property type="nucleotide sequence ID" value="NZ_BAABHQ010000004.1"/>
</dbReference>
<dbReference type="InterPro" id="IPR003439">
    <property type="entry name" value="ABC_transporter-like_ATP-bd"/>
</dbReference>
<dbReference type="CDD" id="cd03255">
    <property type="entry name" value="ABC_MJ0796_LolCDE_FtsE"/>
    <property type="match status" value="1"/>
</dbReference>
<dbReference type="PANTHER" id="PTHR24220">
    <property type="entry name" value="IMPORT ATP-BINDING PROTEIN"/>
    <property type="match status" value="1"/>
</dbReference>
<dbReference type="InterPro" id="IPR027417">
    <property type="entry name" value="P-loop_NTPase"/>
</dbReference>
<dbReference type="EMBL" id="BAABHQ010000004">
    <property type="protein sequence ID" value="GAA4871797.1"/>
    <property type="molecule type" value="Genomic_DNA"/>
</dbReference>
<organism evidence="5 6">
    <name type="scientific">Actinomycetospora straminea</name>
    <dbReference type="NCBI Taxonomy" id="663607"/>
    <lineage>
        <taxon>Bacteria</taxon>
        <taxon>Bacillati</taxon>
        <taxon>Actinomycetota</taxon>
        <taxon>Actinomycetes</taxon>
        <taxon>Pseudonocardiales</taxon>
        <taxon>Pseudonocardiaceae</taxon>
        <taxon>Actinomycetospora</taxon>
    </lineage>
</organism>
<dbReference type="InterPro" id="IPR017911">
    <property type="entry name" value="MacB-like_ATP-bd"/>
</dbReference>
<keyword evidence="6" id="KW-1185">Reference proteome</keyword>
<dbReference type="InterPro" id="IPR015854">
    <property type="entry name" value="ABC_transpr_LolD-like"/>
</dbReference>
<dbReference type="Proteomes" id="UP001500457">
    <property type="component" value="Unassembled WGS sequence"/>
</dbReference>
<comment type="caution">
    <text evidence="5">The sequence shown here is derived from an EMBL/GenBank/DDBJ whole genome shotgun (WGS) entry which is preliminary data.</text>
</comment>
<gene>
    <name evidence="5" type="ORF">GCM10023203_21630</name>
</gene>
<evidence type="ECO:0000256" key="1">
    <source>
        <dbReference type="ARBA" id="ARBA00022448"/>
    </source>
</evidence>
<evidence type="ECO:0000313" key="5">
    <source>
        <dbReference type="EMBL" id="GAA4871797.1"/>
    </source>
</evidence>
<accession>A0ABP9EBH3</accession>
<dbReference type="InterPro" id="IPR017871">
    <property type="entry name" value="ABC_transporter-like_CS"/>
</dbReference>
<dbReference type="SUPFAM" id="SSF52540">
    <property type="entry name" value="P-loop containing nucleoside triphosphate hydrolases"/>
    <property type="match status" value="1"/>
</dbReference>
<dbReference type="PANTHER" id="PTHR24220:SF86">
    <property type="entry name" value="ABC TRANSPORTER ABCH.1"/>
    <property type="match status" value="1"/>
</dbReference>
<evidence type="ECO:0000259" key="4">
    <source>
        <dbReference type="PROSITE" id="PS50893"/>
    </source>
</evidence>
<dbReference type="GO" id="GO:0005524">
    <property type="term" value="F:ATP binding"/>
    <property type="evidence" value="ECO:0007669"/>
    <property type="project" value="UniProtKB-KW"/>
</dbReference>
<evidence type="ECO:0000313" key="6">
    <source>
        <dbReference type="Proteomes" id="UP001500457"/>
    </source>
</evidence>
<dbReference type="Pfam" id="PF00005">
    <property type="entry name" value="ABC_tran"/>
    <property type="match status" value="1"/>
</dbReference>
<dbReference type="SMART" id="SM00382">
    <property type="entry name" value="AAA"/>
    <property type="match status" value="1"/>
</dbReference>
<name>A0ABP9EBH3_9PSEU</name>
<protein>
    <submittedName>
        <fullName evidence="5">ABC transporter ATP-binding protein</fullName>
    </submittedName>
</protein>
<keyword evidence="1" id="KW-0813">Transport</keyword>
<dbReference type="Gene3D" id="3.40.50.300">
    <property type="entry name" value="P-loop containing nucleotide triphosphate hydrolases"/>
    <property type="match status" value="1"/>
</dbReference>
<dbReference type="PROSITE" id="PS00211">
    <property type="entry name" value="ABC_TRANSPORTER_1"/>
    <property type="match status" value="1"/>
</dbReference>
<evidence type="ECO:0000256" key="2">
    <source>
        <dbReference type="ARBA" id="ARBA00022741"/>
    </source>
</evidence>
<dbReference type="InterPro" id="IPR003593">
    <property type="entry name" value="AAA+_ATPase"/>
</dbReference>
<dbReference type="PROSITE" id="PS50893">
    <property type="entry name" value="ABC_TRANSPORTER_2"/>
    <property type="match status" value="1"/>
</dbReference>
<proteinExistence type="predicted"/>
<keyword evidence="2" id="KW-0547">Nucleotide-binding</keyword>